<name>A0ACD4NV25_9HYPH</name>
<evidence type="ECO:0000313" key="1">
    <source>
        <dbReference type="EMBL" id="WAJ30573.1"/>
    </source>
</evidence>
<keyword evidence="2" id="KW-1185">Reference proteome</keyword>
<reference evidence="1" key="1">
    <citation type="submission" date="2022-11" db="EMBL/GenBank/DDBJ databases">
        <title>beta-Carotene-producing bacterium, Jeongeuplla avenae sp. nov., alleviates the salt stress of Arabidopsis seedlings.</title>
        <authorList>
            <person name="Jiang L."/>
            <person name="Lee J."/>
        </authorList>
    </citation>
    <scope>NUCLEOTIDE SEQUENCE</scope>
    <source>
        <strain evidence="1">DY_R2A_6</strain>
    </source>
</reference>
<dbReference type="EMBL" id="CP113520">
    <property type="protein sequence ID" value="WAJ30573.1"/>
    <property type="molecule type" value="Genomic_DNA"/>
</dbReference>
<gene>
    <name evidence="1" type="ORF">OXU80_10355</name>
</gene>
<sequence>MSPTILPRHRRRARPPGVKRQQRISAILRSFTAPDRTDTTLGDLNTAFGAQAFGAFFILLGGINLVPGASLIATLPLLLVTAQLAFGRRRLWLPEKISRIPVSPDTLRKVMDKIGPSLRRIERYAQPRMWPFHDRIIEPVIGWMAFILAAIIAIPAVFTNMAPGIAVALLGVALTARDGAWLIAGIVTGIGSALFLVVVYGAALIALLHFLWP</sequence>
<evidence type="ECO:0000313" key="2">
    <source>
        <dbReference type="Proteomes" id="UP001163223"/>
    </source>
</evidence>
<organism evidence="1 2">
    <name type="scientific">Antarcticirhabdus aurantiaca</name>
    <dbReference type="NCBI Taxonomy" id="2606717"/>
    <lineage>
        <taxon>Bacteria</taxon>
        <taxon>Pseudomonadati</taxon>
        <taxon>Pseudomonadota</taxon>
        <taxon>Alphaproteobacteria</taxon>
        <taxon>Hyphomicrobiales</taxon>
        <taxon>Aurantimonadaceae</taxon>
        <taxon>Antarcticirhabdus</taxon>
    </lineage>
</organism>
<accession>A0ACD4NV25</accession>
<proteinExistence type="predicted"/>
<protein>
    <submittedName>
        <fullName evidence="1">Exopolysaccharide biosynthesis protein</fullName>
    </submittedName>
</protein>
<dbReference type="Proteomes" id="UP001163223">
    <property type="component" value="Chromosome"/>
</dbReference>